<evidence type="ECO:0000259" key="6">
    <source>
        <dbReference type="SMART" id="SM00363"/>
    </source>
</evidence>
<dbReference type="GO" id="GO:0005829">
    <property type="term" value="C:cytosol"/>
    <property type="evidence" value="ECO:0007669"/>
    <property type="project" value="UniProtKB-ARBA"/>
</dbReference>
<reference evidence="7 8" key="1">
    <citation type="submission" date="2014-02" db="EMBL/GenBank/DDBJ databases">
        <title>Draft genome sequence of Lysinibacillus odysseyi NBRC 100172.</title>
        <authorList>
            <person name="Zhang F."/>
            <person name="Wang G."/>
            <person name="Zhang L."/>
        </authorList>
    </citation>
    <scope>NUCLEOTIDE SEQUENCE [LARGE SCALE GENOMIC DNA]</scope>
    <source>
        <strain evidence="7 8">NBRC 100172</strain>
    </source>
</reference>
<dbReference type="CDD" id="cd02870">
    <property type="entry name" value="PseudoU_synth_RsuA_like"/>
    <property type="match status" value="1"/>
</dbReference>
<evidence type="ECO:0000313" key="8">
    <source>
        <dbReference type="Proteomes" id="UP000030437"/>
    </source>
</evidence>
<feature type="domain" description="RNA-binding S4" evidence="6">
    <location>
        <begin position="2"/>
        <end position="59"/>
    </location>
</feature>
<dbReference type="PANTHER" id="PTHR47683">
    <property type="entry name" value="PSEUDOURIDINE SYNTHASE FAMILY PROTEIN-RELATED"/>
    <property type="match status" value="1"/>
</dbReference>
<dbReference type="OrthoDB" id="9807213at2"/>
<dbReference type="EC" id="5.4.99.-" evidence="5"/>
<evidence type="ECO:0000256" key="4">
    <source>
        <dbReference type="PROSITE-ProRule" id="PRU00182"/>
    </source>
</evidence>
<dbReference type="InterPro" id="IPR020103">
    <property type="entry name" value="PsdUridine_synth_cat_dom_sf"/>
</dbReference>
<dbReference type="InterPro" id="IPR000748">
    <property type="entry name" value="PsdUridine_synth_RsuA/RluB/E/F"/>
</dbReference>
<dbReference type="Gene3D" id="3.10.290.10">
    <property type="entry name" value="RNA-binding S4 domain"/>
    <property type="match status" value="1"/>
</dbReference>
<dbReference type="CDD" id="cd00165">
    <property type="entry name" value="S4"/>
    <property type="match status" value="1"/>
</dbReference>
<dbReference type="AlphaFoldDB" id="A0A0A3IN42"/>
<dbReference type="FunFam" id="3.30.70.1560:FF:000001">
    <property type="entry name" value="Pseudouridine synthase"/>
    <property type="match status" value="1"/>
</dbReference>
<dbReference type="FunFam" id="3.30.70.580:FF:000005">
    <property type="entry name" value="Pseudouridine synthase"/>
    <property type="match status" value="1"/>
</dbReference>
<dbReference type="InterPro" id="IPR050343">
    <property type="entry name" value="RsuA_PseudoU_synthase"/>
</dbReference>
<dbReference type="InterPro" id="IPR036986">
    <property type="entry name" value="S4_RNA-bd_sf"/>
</dbReference>
<accession>A0A0A3IN42</accession>
<gene>
    <name evidence="7" type="ORF">CD32_10440</name>
</gene>
<keyword evidence="2 4" id="KW-0694">RNA-binding</keyword>
<dbReference type="PROSITE" id="PS50889">
    <property type="entry name" value="S4"/>
    <property type="match status" value="1"/>
</dbReference>
<dbReference type="InterPro" id="IPR018496">
    <property type="entry name" value="PsdUridine_synth_RsuA/RluB_CS"/>
</dbReference>
<dbReference type="RefSeq" id="WP_036154278.1">
    <property type="nucleotide sequence ID" value="NZ_AVCX01000006.1"/>
</dbReference>
<dbReference type="GO" id="GO:0120159">
    <property type="term" value="F:rRNA pseudouridine synthase activity"/>
    <property type="evidence" value="ECO:0007669"/>
    <property type="project" value="UniProtKB-ARBA"/>
</dbReference>
<evidence type="ECO:0000313" key="7">
    <source>
        <dbReference type="EMBL" id="KGR84870.1"/>
    </source>
</evidence>
<name>A0A0A3IN42_9BACI</name>
<dbReference type="Pfam" id="PF01479">
    <property type="entry name" value="S4"/>
    <property type="match status" value="1"/>
</dbReference>
<dbReference type="FunFam" id="3.10.290.10:FF:000003">
    <property type="entry name" value="Pseudouridine synthase"/>
    <property type="match status" value="1"/>
</dbReference>
<dbReference type="InterPro" id="IPR020094">
    <property type="entry name" value="TruA/RsuA/RluB/E/F_N"/>
</dbReference>
<keyword evidence="3 5" id="KW-0413">Isomerase</keyword>
<dbReference type="SMART" id="SM00363">
    <property type="entry name" value="S4"/>
    <property type="match status" value="1"/>
</dbReference>
<evidence type="ECO:0000256" key="2">
    <source>
        <dbReference type="ARBA" id="ARBA00022884"/>
    </source>
</evidence>
<dbReference type="Proteomes" id="UP000030437">
    <property type="component" value="Unassembled WGS sequence"/>
</dbReference>
<dbReference type="Gene3D" id="3.30.70.580">
    <property type="entry name" value="Pseudouridine synthase I, catalytic domain, N-terminal subdomain"/>
    <property type="match status" value="1"/>
</dbReference>
<dbReference type="NCBIfam" id="TIGR00093">
    <property type="entry name" value="pseudouridine synthase"/>
    <property type="match status" value="1"/>
</dbReference>
<dbReference type="SUPFAM" id="SSF55120">
    <property type="entry name" value="Pseudouridine synthase"/>
    <property type="match status" value="1"/>
</dbReference>
<dbReference type="EMBL" id="JPVP01000055">
    <property type="protein sequence ID" value="KGR84870.1"/>
    <property type="molecule type" value="Genomic_DNA"/>
</dbReference>
<comment type="caution">
    <text evidence="7">The sequence shown here is derived from an EMBL/GenBank/DDBJ whole genome shotgun (WGS) entry which is preliminary data.</text>
</comment>
<dbReference type="PROSITE" id="PS01149">
    <property type="entry name" value="PSI_RSU"/>
    <property type="match status" value="1"/>
</dbReference>
<dbReference type="PANTHER" id="PTHR47683:SF2">
    <property type="entry name" value="RNA-BINDING S4 DOMAIN-CONTAINING PROTEIN"/>
    <property type="match status" value="1"/>
</dbReference>
<comment type="similarity">
    <text evidence="1 5">Belongs to the pseudouridine synthase RsuA family.</text>
</comment>
<organism evidence="7 8">
    <name type="scientific">Lysinibacillus odysseyi 34hs-1 = NBRC 100172</name>
    <dbReference type="NCBI Taxonomy" id="1220589"/>
    <lineage>
        <taxon>Bacteria</taxon>
        <taxon>Bacillati</taxon>
        <taxon>Bacillota</taxon>
        <taxon>Bacilli</taxon>
        <taxon>Bacillales</taxon>
        <taxon>Bacillaceae</taxon>
        <taxon>Lysinibacillus</taxon>
    </lineage>
</organism>
<dbReference type="InterPro" id="IPR002942">
    <property type="entry name" value="S4_RNA-bd"/>
</dbReference>
<dbReference type="SUPFAM" id="SSF55174">
    <property type="entry name" value="Alpha-L RNA-binding motif"/>
    <property type="match status" value="1"/>
</dbReference>
<dbReference type="GO" id="GO:0003723">
    <property type="term" value="F:RNA binding"/>
    <property type="evidence" value="ECO:0007669"/>
    <property type="project" value="UniProtKB-KW"/>
</dbReference>
<dbReference type="Pfam" id="PF00849">
    <property type="entry name" value="PseudoU_synth_2"/>
    <property type="match status" value="1"/>
</dbReference>
<dbReference type="InterPro" id="IPR006145">
    <property type="entry name" value="PsdUridine_synth_RsuA/RluA"/>
</dbReference>
<sequence length="244" mass="27653">MERLQKVIAYAGVASRRKAEQLITEGKVKVNGKVVRELGTKVSNSDTIEVEGVKLEKEDKVYFLLYKPKGYISAVTDDKGRKTVVDIFKKRVPERIFPVGRLDYETTGLLLLTNDGEFSYQLTHPKFKIDKTYVARVKGVPTIEGLKKLQRGIKLEDGKTAPAKVSMTSFDEKAGKAICEITIHEGRNRQVRRMFEAIGTPVVKLKRERFAFLDLGSLKPGEYRQLTKHEVKQLRVLAETGRLD</sequence>
<dbReference type="GO" id="GO:0000455">
    <property type="term" value="P:enzyme-directed rRNA pseudouridine synthesis"/>
    <property type="evidence" value="ECO:0007669"/>
    <property type="project" value="UniProtKB-ARBA"/>
</dbReference>
<evidence type="ECO:0000256" key="5">
    <source>
        <dbReference type="RuleBase" id="RU003887"/>
    </source>
</evidence>
<protein>
    <recommendedName>
        <fullName evidence="5">Pseudouridine synthase</fullName>
        <ecNumber evidence="5">5.4.99.-</ecNumber>
    </recommendedName>
</protein>
<evidence type="ECO:0000256" key="1">
    <source>
        <dbReference type="ARBA" id="ARBA00008348"/>
    </source>
</evidence>
<keyword evidence="8" id="KW-1185">Reference proteome</keyword>
<proteinExistence type="inferred from homology"/>
<dbReference type="eggNOG" id="COG1187">
    <property type="taxonomic scope" value="Bacteria"/>
</dbReference>
<dbReference type="Gene3D" id="3.30.70.1560">
    <property type="entry name" value="Alpha-L RNA-binding motif"/>
    <property type="match status" value="1"/>
</dbReference>
<dbReference type="STRING" id="1220589.CD32_10440"/>
<dbReference type="InterPro" id="IPR042092">
    <property type="entry name" value="PsdUridine_s_RsuA/RluB/E/F_cat"/>
</dbReference>
<evidence type="ECO:0000256" key="3">
    <source>
        <dbReference type="ARBA" id="ARBA00023235"/>
    </source>
</evidence>